<dbReference type="InterPro" id="IPR027267">
    <property type="entry name" value="AH/BAR_dom_sf"/>
</dbReference>
<feature type="domain" description="F-BAR" evidence="3">
    <location>
        <begin position="23"/>
        <end position="276"/>
    </location>
</feature>
<dbReference type="Proteomes" id="UP001266305">
    <property type="component" value="Unassembled WGS sequence"/>
</dbReference>
<evidence type="ECO:0000313" key="4">
    <source>
        <dbReference type="EMBL" id="KAK2087688.1"/>
    </source>
</evidence>
<name>A0ABQ9TSB6_SAGOE</name>
<evidence type="ECO:0000256" key="1">
    <source>
        <dbReference type="ARBA" id="ARBA00023054"/>
    </source>
</evidence>
<evidence type="ECO:0000259" key="3">
    <source>
        <dbReference type="PROSITE" id="PS51741"/>
    </source>
</evidence>
<evidence type="ECO:0000256" key="2">
    <source>
        <dbReference type="PROSITE-ProRule" id="PRU01077"/>
    </source>
</evidence>
<dbReference type="EMBL" id="JASSZA010000019">
    <property type="protein sequence ID" value="KAK2087688.1"/>
    <property type="molecule type" value="Genomic_DNA"/>
</dbReference>
<accession>A0ABQ9TSB6</accession>
<dbReference type="InterPro" id="IPR031160">
    <property type="entry name" value="F_BAR_dom"/>
</dbReference>
<dbReference type="SMART" id="SM00055">
    <property type="entry name" value="FCH"/>
    <property type="match status" value="1"/>
</dbReference>
<proteinExistence type="predicted"/>
<organism evidence="4 5">
    <name type="scientific">Saguinus oedipus</name>
    <name type="common">Cotton-top tamarin</name>
    <name type="synonym">Oedipomidas oedipus</name>
    <dbReference type="NCBI Taxonomy" id="9490"/>
    <lineage>
        <taxon>Eukaryota</taxon>
        <taxon>Metazoa</taxon>
        <taxon>Chordata</taxon>
        <taxon>Craniata</taxon>
        <taxon>Vertebrata</taxon>
        <taxon>Euteleostomi</taxon>
        <taxon>Mammalia</taxon>
        <taxon>Eutheria</taxon>
        <taxon>Euarchontoglires</taxon>
        <taxon>Primates</taxon>
        <taxon>Haplorrhini</taxon>
        <taxon>Platyrrhini</taxon>
        <taxon>Cebidae</taxon>
        <taxon>Callitrichinae</taxon>
        <taxon>Saguinus</taxon>
    </lineage>
</organism>
<keyword evidence="1 2" id="KW-0175">Coiled coil</keyword>
<dbReference type="PROSITE" id="PS51741">
    <property type="entry name" value="F_BAR"/>
    <property type="match status" value="1"/>
</dbReference>
<dbReference type="Pfam" id="PF22699">
    <property type="entry name" value="GMIP-like_FCH"/>
    <property type="match status" value="1"/>
</dbReference>
<dbReference type="InterPro" id="IPR001060">
    <property type="entry name" value="FCH_dom"/>
</dbReference>
<dbReference type="InterPro" id="IPR054713">
    <property type="entry name" value="GMIP/FCHO2-like_FCH"/>
</dbReference>
<dbReference type="Gene3D" id="1.20.1270.60">
    <property type="entry name" value="Arfaptin homology (AH) domain/BAR domain"/>
    <property type="match status" value="1"/>
</dbReference>
<gene>
    <name evidence="4" type="primary">FCHO1_1</name>
    <name evidence="4" type="ORF">P7K49_033595</name>
</gene>
<comment type="caution">
    <text evidence="4">The sequence shown here is derived from an EMBL/GenBank/DDBJ whole genome shotgun (WGS) entry which is preliminary data.</text>
</comment>
<reference evidence="4 5" key="1">
    <citation type="submission" date="2023-05" db="EMBL/GenBank/DDBJ databases">
        <title>B98-5 Cell Line De Novo Hybrid Assembly: An Optical Mapping Approach.</title>
        <authorList>
            <person name="Kananen K."/>
            <person name="Auerbach J.A."/>
            <person name="Kautto E."/>
            <person name="Blachly J.S."/>
        </authorList>
    </citation>
    <scope>NUCLEOTIDE SEQUENCE [LARGE SCALE GENOMIC DNA]</scope>
    <source>
        <strain evidence="4">B95-8</strain>
        <tissue evidence="4">Cell line</tissue>
    </source>
</reference>
<dbReference type="SUPFAM" id="SSF103657">
    <property type="entry name" value="BAR/IMD domain-like"/>
    <property type="match status" value="1"/>
</dbReference>
<protein>
    <submittedName>
        <fullName evidence="4">F-BAR domain only protein 1</fullName>
    </submittedName>
</protein>
<sequence>MDVFSLATPPLLSNYDVLSILSQSYSHPLQGEKNHGFEVLYHSVKQGPISTKELAEFIRERATIEETYSKAMAKLSKLASNGTPVGTFAPLWEVFRVSSDKLALCHLELTRKLQDLIKDVLRYGEEQLKTHKKCKEEVVGTLDAVQVLSGVSQLLPKSRENYLNRCMDQERLRRESTSQKEMDKAEAKTKKAAESLRRSVEKYNSARADFEQKMLDSALRFQAMEETHLRHMKALLGSYAHSVEDTHVQIGQFLSPISGPLDFEAYSAAALQEGKYVWAWMPRLDRGAEGG</sequence>
<dbReference type="PANTHER" id="PTHR23065">
    <property type="entry name" value="PROLINE-SERINE-THREONINE PHOSPHATASE INTERACTING PROTEIN 1"/>
    <property type="match status" value="1"/>
</dbReference>
<dbReference type="PANTHER" id="PTHR23065:SF6">
    <property type="entry name" value="F-BAR DOMAIN ONLY PROTEIN 1"/>
    <property type="match status" value="1"/>
</dbReference>
<keyword evidence="5" id="KW-1185">Reference proteome</keyword>
<evidence type="ECO:0000313" key="5">
    <source>
        <dbReference type="Proteomes" id="UP001266305"/>
    </source>
</evidence>